<keyword evidence="6" id="KW-0808">Transferase</keyword>
<evidence type="ECO:0000313" key="7">
    <source>
        <dbReference type="Proteomes" id="UP000297597"/>
    </source>
</evidence>
<dbReference type="OrthoDB" id="9760804at2"/>
<evidence type="ECO:0000256" key="3">
    <source>
        <dbReference type="ARBA" id="ARBA00022533"/>
    </source>
</evidence>
<dbReference type="RefSeq" id="WP_134215273.1">
    <property type="nucleotide sequence ID" value="NZ_QFFZ01000053.1"/>
</dbReference>
<dbReference type="AlphaFoldDB" id="A0A4Y7RLV4"/>
<dbReference type="Proteomes" id="UP000297597">
    <property type="component" value="Unassembled WGS sequence"/>
</dbReference>
<dbReference type="InterPro" id="IPR024517">
    <property type="entry name" value="Glycogen_phosphorylase_DUF3417"/>
</dbReference>
<dbReference type="SUPFAM" id="SSF53756">
    <property type="entry name" value="UDP-Glycosyltransferase/glycogen phosphorylase"/>
    <property type="match status" value="1"/>
</dbReference>
<dbReference type="PIRSF" id="PIRSF000460">
    <property type="entry name" value="Pprylas_GlgP"/>
    <property type="match status" value="1"/>
</dbReference>
<comment type="caution">
    <text evidence="6">The sequence shown here is derived from an EMBL/GenBank/DDBJ whole genome shotgun (WGS) entry which is preliminary data.</text>
</comment>
<evidence type="ECO:0000256" key="2">
    <source>
        <dbReference type="ARBA" id="ARBA00006047"/>
    </source>
</evidence>
<evidence type="ECO:0000259" key="5">
    <source>
        <dbReference type="Pfam" id="PF11897"/>
    </source>
</evidence>
<dbReference type="InterPro" id="IPR011834">
    <property type="entry name" value="Agluc_phsphrylas"/>
</dbReference>
<protein>
    <submittedName>
        <fullName evidence="6">Glycogen phosphorylase</fullName>
        <ecNumber evidence="6">2.4.1.1</ecNumber>
    </submittedName>
</protein>
<evidence type="ECO:0000256" key="4">
    <source>
        <dbReference type="PIRSR" id="PIRSR000460-1"/>
    </source>
</evidence>
<reference evidence="6 7" key="1">
    <citation type="journal article" date="2018" name="Environ. Microbiol.">
        <title>Novel energy conservation strategies and behaviour of Pelotomaculum schinkii driving syntrophic propionate catabolism.</title>
        <authorList>
            <person name="Hidalgo-Ahumada C.A.P."/>
            <person name="Nobu M.K."/>
            <person name="Narihiro T."/>
            <person name="Tamaki H."/>
            <person name="Liu W.T."/>
            <person name="Kamagata Y."/>
            <person name="Stams A.J.M."/>
            <person name="Imachi H."/>
            <person name="Sousa D.Z."/>
        </authorList>
    </citation>
    <scope>NUCLEOTIDE SEQUENCE [LARGE SCALE GENOMIC DNA]</scope>
    <source>
        <strain evidence="6 7">MGP</strain>
    </source>
</reference>
<accession>A0A4Y7RLV4</accession>
<keyword evidence="3" id="KW-0021">Allosteric enzyme</keyword>
<dbReference type="InterPro" id="IPR052182">
    <property type="entry name" value="Glycogen/Maltodextrin_Phosph"/>
</dbReference>
<proteinExistence type="inferred from homology"/>
<gene>
    <name evidence="6" type="primary">glgP</name>
    <name evidence="6" type="ORF">Pmgp_03266</name>
</gene>
<dbReference type="NCBIfam" id="TIGR02094">
    <property type="entry name" value="more_P_ylases"/>
    <property type="match status" value="1"/>
</dbReference>
<comment type="similarity">
    <text evidence="2">Belongs to the glycogen phosphorylase family.</text>
</comment>
<dbReference type="GO" id="GO:0005975">
    <property type="term" value="P:carbohydrate metabolic process"/>
    <property type="evidence" value="ECO:0007669"/>
    <property type="project" value="InterPro"/>
</dbReference>
<name>A0A4Y7RLV4_9FIRM</name>
<organism evidence="6 7">
    <name type="scientific">Pelotomaculum propionicicum</name>
    <dbReference type="NCBI Taxonomy" id="258475"/>
    <lineage>
        <taxon>Bacteria</taxon>
        <taxon>Bacillati</taxon>
        <taxon>Bacillota</taxon>
        <taxon>Clostridia</taxon>
        <taxon>Eubacteriales</taxon>
        <taxon>Desulfotomaculaceae</taxon>
        <taxon>Pelotomaculum</taxon>
    </lineage>
</organism>
<dbReference type="PANTHER" id="PTHR42655">
    <property type="entry name" value="GLYCOGEN PHOSPHORYLASE"/>
    <property type="match status" value="1"/>
</dbReference>
<sequence length="846" mass="97156">MFPFRTVSVTPKLPEAIGRLRELAYDFWFSWNMAGIEFFRSINQDLWREVQHNPVKFLMHVQEKDLVMASQDEDYLILYKRVIDLYDRYLTQETWFSRKYPDHCKDVIAYFSAEFGLHESHPIYSGGLGLLAGDHCKSASDLGLPFIGVGLLYKQGYFHQRINSEGRQEAEYPHLNFYELPITPVNNPDGSRLEVTVDLQGRTVFIQVWKVKVGRIAVYLLDTDTPKNSIPDRNLTGQLYGGDRAYRLSQEIVLGVGGVRALRAMSINPGAWHINEGHAAFLIVERIRELTRYMVSFDTAREVVRSSTVFTTHTPVPAGHDLFDEELIASYFGNMVAEMGIDFRALKDLAWDGERQKFNMTLLALRHSFMSNGVSRLHGKVAREMFRPCYSRLHPEEIPVTSVTNGVHVETWLAAELKELFSRYLGKRWFEQIAQPEMWAGVDDIPDQELWRVRRLLKEKMILFARTSLKQQRRRNREPLQHIIEVDDYLDPDILTIGFARRFATYKRACLLFSNLARLEQLVNNSERPVRLVFAGKAHPADSAGQDLIKKIYDFSMRPELRGKVLLLENYDIHMARHLVQGVDIWLNTPRRPMEASGTSGIKAAVNGLINVSTLDGWWPEAYNGSNGFAVGSESAYEDDEIQDRDDCYSLYSVLEEKVVPMYYRKTEGFSPEWVRLMKETIKSVAPVFNTGRMVAEYTERFYIPAIKRGKNFTDNNNYLAGHASNFKKLILDYWDQVSFVSVESSGRPKMNAGETIELNAVLSLGLIYTRSVAVEMVYGEVVEGGLKNITVLPMTLESEIAENIYRYTGRLTMPQGAFGYTVRVRPDSRDFPYQELPLITWAPVF</sequence>
<dbReference type="EMBL" id="QFFZ01000053">
    <property type="protein sequence ID" value="TEB09277.1"/>
    <property type="molecule type" value="Genomic_DNA"/>
</dbReference>
<dbReference type="Pfam" id="PF11897">
    <property type="entry name" value="DUF3417"/>
    <property type="match status" value="1"/>
</dbReference>
<dbReference type="GO" id="GO:0030170">
    <property type="term" value="F:pyridoxal phosphate binding"/>
    <property type="evidence" value="ECO:0007669"/>
    <property type="project" value="InterPro"/>
</dbReference>
<dbReference type="EC" id="2.4.1.1" evidence="6"/>
<dbReference type="InterPro" id="IPR000811">
    <property type="entry name" value="Glyco_trans_35"/>
</dbReference>
<dbReference type="PANTHER" id="PTHR42655:SF1">
    <property type="entry name" value="GLYCOGEN PHOSPHORYLASE"/>
    <property type="match status" value="1"/>
</dbReference>
<feature type="domain" description="DUF3417" evidence="5">
    <location>
        <begin position="13"/>
        <end position="120"/>
    </location>
</feature>
<evidence type="ECO:0000313" key="6">
    <source>
        <dbReference type="EMBL" id="TEB09277.1"/>
    </source>
</evidence>
<dbReference type="Pfam" id="PF00343">
    <property type="entry name" value="Phosphorylase"/>
    <property type="match status" value="1"/>
</dbReference>
<keyword evidence="4" id="KW-0663">Pyridoxal phosphate</keyword>
<dbReference type="GO" id="GO:0008184">
    <property type="term" value="F:glycogen phosphorylase activity"/>
    <property type="evidence" value="ECO:0007669"/>
    <property type="project" value="InterPro"/>
</dbReference>
<keyword evidence="6" id="KW-0328">Glycosyltransferase</keyword>
<comment type="catalytic activity">
    <reaction evidence="1">
        <text>[(1-&gt;4)-alpha-D-glucosyl](n) + phosphate = [(1-&gt;4)-alpha-D-glucosyl](n-1) + alpha-D-glucose 1-phosphate</text>
        <dbReference type="Rhea" id="RHEA:41732"/>
        <dbReference type="Rhea" id="RHEA-COMP:9584"/>
        <dbReference type="Rhea" id="RHEA-COMP:9586"/>
        <dbReference type="ChEBI" id="CHEBI:15444"/>
        <dbReference type="ChEBI" id="CHEBI:43474"/>
        <dbReference type="ChEBI" id="CHEBI:58601"/>
        <dbReference type="EC" id="2.4.1.1"/>
    </reaction>
</comment>
<keyword evidence="7" id="KW-1185">Reference proteome</keyword>
<evidence type="ECO:0000256" key="1">
    <source>
        <dbReference type="ARBA" id="ARBA00001275"/>
    </source>
</evidence>
<feature type="modified residue" description="N6-(pyridoxal phosphate)lysine" evidence="4">
    <location>
        <position position="603"/>
    </location>
</feature>
<dbReference type="Gene3D" id="3.40.50.2000">
    <property type="entry name" value="Glycogen Phosphorylase B"/>
    <property type="match status" value="2"/>
</dbReference>